<comment type="similarity">
    <text evidence="1">Belongs to the bacterial ribosomal protein bS6 family.</text>
</comment>
<keyword evidence="4" id="KW-0689">Ribosomal protein</keyword>
<dbReference type="InterPro" id="IPR000529">
    <property type="entry name" value="Ribosomal_bS6"/>
</dbReference>
<comment type="caution">
    <text evidence="6">The sequence shown here is derived from an EMBL/GenBank/DDBJ whole genome shotgun (WGS) entry which is preliminary data.</text>
</comment>
<dbReference type="GO" id="GO:0070181">
    <property type="term" value="F:small ribosomal subunit rRNA binding"/>
    <property type="evidence" value="ECO:0000318"/>
    <property type="project" value="GO_Central"/>
</dbReference>
<evidence type="ECO:0008006" key="8">
    <source>
        <dbReference type="Google" id="ProtNLM"/>
    </source>
</evidence>
<keyword evidence="7" id="KW-1185">Reference proteome</keyword>
<evidence type="ECO:0000256" key="4">
    <source>
        <dbReference type="ARBA" id="ARBA00022980"/>
    </source>
</evidence>
<evidence type="ECO:0000256" key="3">
    <source>
        <dbReference type="ARBA" id="ARBA00022884"/>
    </source>
</evidence>
<dbReference type="FunFam" id="3.30.70.60:FF:000002">
    <property type="entry name" value="30S ribosomal protein S6"/>
    <property type="match status" value="1"/>
</dbReference>
<dbReference type="SUPFAM" id="SSF54995">
    <property type="entry name" value="Ribosomal protein S6"/>
    <property type="match status" value="1"/>
</dbReference>
<dbReference type="Pfam" id="PF01250">
    <property type="entry name" value="Ribosomal_S6"/>
    <property type="match status" value="1"/>
</dbReference>
<dbReference type="GO" id="GO:0005737">
    <property type="term" value="C:cytoplasm"/>
    <property type="evidence" value="ECO:0007669"/>
    <property type="project" value="UniProtKB-ARBA"/>
</dbReference>
<evidence type="ECO:0000256" key="2">
    <source>
        <dbReference type="ARBA" id="ARBA00022730"/>
    </source>
</evidence>
<proteinExistence type="inferred from homology"/>
<dbReference type="HAMAP" id="MF_00360">
    <property type="entry name" value="Ribosomal_bS6"/>
    <property type="match status" value="1"/>
</dbReference>
<dbReference type="EMBL" id="LFYR01000304">
    <property type="protein sequence ID" value="KMZ74509.1"/>
    <property type="molecule type" value="Genomic_DNA"/>
</dbReference>
<dbReference type="NCBIfam" id="TIGR00166">
    <property type="entry name" value="S6"/>
    <property type="match status" value="1"/>
</dbReference>
<dbReference type="InterPro" id="IPR035980">
    <property type="entry name" value="Ribosomal_bS6_sf"/>
</dbReference>
<keyword evidence="2" id="KW-0699">rRNA-binding</keyword>
<keyword evidence="3" id="KW-0694">RNA-binding</keyword>
<gene>
    <name evidence="6" type="ORF">ZOSMA_127G00300</name>
</gene>
<dbReference type="GO" id="GO:0006412">
    <property type="term" value="P:translation"/>
    <property type="evidence" value="ECO:0007669"/>
    <property type="project" value="InterPro"/>
</dbReference>
<organism evidence="6 7">
    <name type="scientific">Zostera marina</name>
    <name type="common">Eelgrass</name>
    <dbReference type="NCBI Taxonomy" id="29655"/>
    <lineage>
        <taxon>Eukaryota</taxon>
        <taxon>Viridiplantae</taxon>
        <taxon>Streptophyta</taxon>
        <taxon>Embryophyta</taxon>
        <taxon>Tracheophyta</taxon>
        <taxon>Spermatophyta</taxon>
        <taxon>Magnoliopsida</taxon>
        <taxon>Liliopsida</taxon>
        <taxon>Zosteraceae</taxon>
        <taxon>Zostera</taxon>
    </lineage>
</organism>
<dbReference type="OrthoDB" id="669828at2759"/>
<dbReference type="GO" id="GO:0003735">
    <property type="term" value="F:structural constituent of ribosome"/>
    <property type="evidence" value="ECO:0000318"/>
    <property type="project" value="GO_Central"/>
</dbReference>
<dbReference type="InterPro" id="IPR014717">
    <property type="entry name" value="Transl_elong_EF1B/ribsomal_bS6"/>
</dbReference>
<dbReference type="CDD" id="cd00473">
    <property type="entry name" value="bS6"/>
    <property type="match status" value="1"/>
</dbReference>
<reference evidence="7" key="1">
    <citation type="journal article" date="2016" name="Nature">
        <title>The genome of the seagrass Zostera marina reveals angiosperm adaptation to the sea.</title>
        <authorList>
            <person name="Olsen J.L."/>
            <person name="Rouze P."/>
            <person name="Verhelst B."/>
            <person name="Lin Y.-C."/>
            <person name="Bayer T."/>
            <person name="Collen J."/>
            <person name="Dattolo E."/>
            <person name="De Paoli E."/>
            <person name="Dittami S."/>
            <person name="Maumus F."/>
            <person name="Michel G."/>
            <person name="Kersting A."/>
            <person name="Lauritano C."/>
            <person name="Lohaus R."/>
            <person name="Toepel M."/>
            <person name="Tonon T."/>
            <person name="Vanneste K."/>
            <person name="Amirebrahimi M."/>
            <person name="Brakel J."/>
            <person name="Bostroem C."/>
            <person name="Chovatia M."/>
            <person name="Grimwood J."/>
            <person name="Jenkins J.W."/>
            <person name="Jueterbock A."/>
            <person name="Mraz A."/>
            <person name="Stam W.T."/>
            <person name="Tice H."/>
            <person name="Bornberg-Bauer E."/>
            <person name="Green P.J."/>
            <person name="Pearson G.A."/>
            <person name="Procaccini G."/>
            <person name="Duarte C.M."/>
            <person name="Schmutz J."/>
            <person name="Reusch T.B.H."/>
            <person name="Van de Peer Y."/>
        </authorList>
    </citation>
    <scope>NUCLEOTIDE SEQUENCE [LARGE SCALE GENOMIC DNA]</scope>
    <source>
        <strain evidence="7">cv. Finnish</strain>
    </source>
</reference>
<sequence>MLSFSSHGRFGISTPSDVKSFLRPPLITSFRFFLPFRCLYLENNNGRKKWNSRLHVVQAKKGKTRVEKFDDHSFIPKQDEATGPFPEALLLKKTSVQEDGRVLPDFADKEEEQLFDFLSLQLETDLNVDRVRHYEVVYLIHEDYVNEVEGIISELQDFIRERKGRIWRLNNWGMRRLAYKIKKARKANYVLMNFELEAKCIDEFKLMLDKNEKIIRHLVIKRDEAITEDCPPPLEFHTLVGGMDNDDEDAFDDEDDENAFDDDVDEDDEVAFEADYDNEGDKELGSVSIRGGVAAVKENKKFK</sequence>
<name>A0A0K9Q000_ZOSMR</name>
<evidence type="ECO:0000256" key="1">
    <source>
        <dbReference type="ARBA" id="ARBA00009512"/>
    </source>
</evidence>
<keyword evidence="5" id="KW-0687">Ribonucleoprotein</keyword>
<dbReference type="Gene3D" id="3.30.70.60">
    <property type="match status" value="1"/>
</dbReference>
<evidence type="ECO:0000256" key="5">
    <source>
        <dbReference type="ARBA" id="ARBA00023274"/>
    </source>
</evidence>
<dbReference type="GO" id="GO:0015935">
    <property type="term" value="C:small ribosomal subunit"/>
    <property type="evidence" value="ECO:0000318"/>
    <property type="project" value="GO_Central"/>
</dbReference>
<evidence type="ECO:0000313" key="7">
    <source>
        <dbReference type="Proteomes" id="UP000036987"/>
    </source>
</evidence>
<dbReference type="PANTHER" id="PTHR21011:SF1">
    <property type="entry name" value="SMALL RIBOSOMAL SUBUNIT PROTEIN BS6M"/>
    <property type="match status" value="1"/>
</dbReference>
<dbReference type="InterPro" id="IPR020815">
    <property type="entry name" value="Ribosomal_bS6_CS"/>
</dbReference>
<dbReference type="AlphaFoldDB" id="A0A0K9Q000"/>
<dbReference type="Proteomes" id="UP000036987">
    <property type="component" value="Unassembled WGS sequence"/>
</dbReference>
<dbReference type="STRING" id="29655.A0A0K9Q000"/>
<accession>A0A0K9Q000</accession>
<evidence type="ECO:0000313" key="6">
    <source>
        <dbReference type="EMBL" id="KMZ74509.1"/>
    </source>
</evidence>
<dbReference type="InterPro" id="IPR020814">
    <property type="entry name" value="Ribosomal_S6_plastid/chlpt"/>
</dbReference>
<protein>
    <recommendedName>
        <fullName evidence="8">30S ribosomal protein S6</fullName>
    </recommendedName>
</protein>
<dbReference type="PANTHER" id="PTHR21011">
    <property type="entry name" value="MITOCHONDRIAL 28S RIBOSOMAL PROTEIN S6"/>
    <property type="match status" value="1"/>
</dbReference>
<dbReference type="PROSITE" id="PS01048">
    <property type="entry name" value="RIBOSOMAL_S6"/>
    <property type="match status" value="1"/>
</dbReference>